<proteinExistence type="predicted"/>
<evidence type="ECO:0008006" key="3">
    <source>
        <dbReference type="Google" id="ProtNLM"/>
    </source>
</evidence>
<reference evidence="1 2" key="1">
    <citation type="submission" date="2020-08" db="EMBL/GenBank/DDBJ databases">
        <authorList>
            <person name="Mo P."/>
        </authorList>
    </citation>
    <scope>NUCLEOTIDE SEQUENCE [LARGE SCALE GENOMIC DNA]</scope>
    <source>
        <strain evidence="1 2">CGMCC 4.1532</strain>
    </source>
</reference>
<dbReference type="RefSeq" id="WP_185718410.1">
    <property type="nucleotide sequence ID" value="NZ_BAAAWI010000001.1"/>
</dbReference>
<organism evidence="1 2">
    <name type="scientific">Pseudonocardia petroleophila</name>
    <dbReference type="NCBI Taxonomy" id="37331"/>
    <lineage>
        <taxon>Bacteria</taxon>
        <taxon>Bacillati</taxon>
        <taxon>Actinomycetota</taxon>
        <taxon>Actinomycetes</taxon>
        <taxon>Pseudonocardiales</taxon>
        <taxon>Pseudonocardiaceae</taxon>
        <taxon>Pseudonocardia</taxon>
    </lineage>
</organism>
<keyword evidence="2" id="KW-1185">Reference proteome</keyword>
<dbReference type="Proteomes" id="UP000515728">
    <property type="component" value="Chromosome"/>
</dbReference>
<evidence type="ECO:0000313" key="1">
    <source>
        <dbReference type="EMBL" id="QNG51656.1"/>
    </source>
</evidence>
<gene>
    <name evidence="1" type="ORF">H6H00_26710</name>
</gene>
<protein>
    <recommendedName>
        <fullName evidence="3">Ig-like domain-containing protein</fullName>
    </recommendedName>
</protein>
<dbReference type="AlphaFoldDB" id="A0A7G7MFU5"/>
<dbReference type="KEGG" id="ppel:H6H00_26710"/>
<accession>A0A7G7MFU5</accession>
<evidence type="ECO:0000313" key="2">
    <source>
        <dbReference type="Proteomes" id="UP000515728"/>
    </source>
</evidence>
<name>A0A7G7MFU5_9PSEU</name>
<sequence length="122" mass="13130">MAAGKWTPNPVIDRGSVWRTNIRFTDAAGVAIPIQSPGWMDVRTRPERSASLVVRLDSAGDADGLVSFGPDTNQATLFLSAASTSDIAPGEYYFDLFVSNQQGEAERLVFGIVEVRGEVSLP</sequence>
<dbReference type="EMBL" id="CP060131">
    <property type="protein sequence ID" value="QNG51656.1"/>
    <property type="molecule type" value="Genomic_DNA"/>
</dbReference>